<dbReference type="PANTHER" id="PTHR46364">
    <property type="entry name" value="OS08G0421900 PROTEIN"/>
    <property type="match status" value="1"/>
</dbReference>
<dbReference type="InterPro" id="IPR011011">
    <property type="entry name" value="Znf_FYVE_PHD"/>
</dbReference>
<reference evidence="2" key="2">
    <citation type="submission" date="2015-01" db="EMBL/GenBank/DDBJ databases">
        <title>Evolutionary Origins and Diversification of the Mycorrhizal Mutualists.</title>
        <authorList>
            <consortium name="DOE Joint Genome Institute"/>
            <consortium name="Mycorrhizal Genomics Consortium"/>
            <person name="Kohler A."/>
            <person name="Kuo A."/>
            <person name="Nagy L.G."/>
            <person name="Floudas D."/>
            <person name="Copeland A."/>
            <person name="Barry K.W."/>
            <person name="Cichocki N."/>
            <person name="Veneault-Fourrey C."/>
            <person name="LaButti K."/>
            <person name="Lindquist E.A."/>
            <person name="Lipzen A."/>
            <person name="Lundell T."/>
            <person name="Morin E."/>
            <person name="Murat C."/>
            <person name="Riley R."/>
            <person name="Ohm R."/>
            <person name="Sun H."/>
            <person name="Tunlid A."/>
            <person name="Henrissat B."/>
            <person name="Grigoriev I.V."/>
            <person name="Hibbett D.S."/>
            <person name="Martin F."/>
        </authorList>
    </citation>
    <scope>NUCLEOTIDE SEQUENCE [LARGE SCALE GENOMIC DNA]</scope>
    <source>
        <strain evidence="2">h7</strain>
    </source>
</reference>
<evidence type="ECO:0000313" key="2">
    <source>
        <dbReference type="Proteomes" id="UP000053424"/>
    </source>
</evidence>
<accession>A0A0C2XHA3</accession>
<gene>
    <name evidence="1" type="ORF">M413DRAFT_30978</name>
</gene>
<proteinExistence type="predicted"/>
<dbReference type="OrthoDB" id="3005038at2759"/>
<dbReference type="InterPro" id="IPR043151">
    <property type="entry name" value="BAH_sf"/>
</dbReference>
<dbReference type="EMBL" id="KN831798">
    <property type="protein sequence ID" value="KIM37243.1"/>
    <property type="molecule type" value="Genomic_DNA"/>
</dbReference>
<evidence type="ECO:0008006" key="3">
    <source>
        <dbReference type="Google" id="ProtNLM"/>
    </source>
</evidence>
<sequence>MSPQKRTRSKLASRVDNTKLPTIDKVSALPEVEKLVIEDETQGDEEISPGDAIYVVPPGFENEPRPLPPHVYWKMNVESIHQEGAKRWVIGTWYYNRSQLEAQLKEQKSKITLPPMGLGELISSDHQDVVDPQSIECLTAVDYFNDESPHSDIADAWYYRLSVELKGLAANLTGLNGHCICVQWYSPELDVQRFCYDCDKWFHIKCLTDPQPSEGETVPLQEKIANMPVVRGALGKVNDEWRVAGSGRKIQRVKIWKEAGVFPEDWAKELGDSFITYVKRTTFSFYACATKDCTRRI</sequence>
<dbReference type="Proteomes" id="UP000053424">
    <property type="component" value="Unassembled WGS sequence"/>
</dbReference>
<dbReference type="HOGENOM" id="CLU_937067_0_0_1"/>
<organism evidence="1 2">
    <name type="scientific">Hebeloma cylindrosporum</name>
    <dbReference type="NCBI Taxonomy" id="76867"/>
    <lineage>
        <taxon>Eukaryota</taxon>
        <taxon>Fungi</taxon>
        <taxon>Dikarya</taxon>
        <taxon>Basidiomycota</taxon>
        <taxon>Agaricomycotina</taxon>
        <taxon>Agaricomycetes</taxon>
        <taxon>Agaricomycetidae</taxon>
        <taxon>Agaricales</taxon>
        <taxon>Agaricineae</taxon>
        <taxon>Hymenogastraceae</taxon>
        <taxon>Hebeloma</taxon>
    </lineage>
</organism>
<dbReference type="Gene3D" id="2.30.30.490">
    <property type="match status" value="1"/>
</dbReference>
<evidence type="ECO:0000313" key="1">
    <source>
        <dbReference type="EMBL" id="KIM37243.1"/>
    </source>
</evidence>
<protein>
    <recommendedName>
        <fullName evidence="3">BAH domain-containing protein</fullName>
    </recommendedName>
</protein>
<keyword evidence="2" id="KW-1185">Reference proteome</keyword>
<dbReference type="AlphaFoldDB" id="A0A0C2XHA3"/>
<reference evidence="1 2" key="1">
    <citation type="submission" date="2014-04" db="EMBL/GenBank/DDBJ databases">
        <authorList>
            <consortium name="DOE Joint Genome Institute"/>
            <person name="Kuo A."/>
            <person name="Gay G."/>
            <person name="Dore J."/>
            <person name="Kohler A."/>
            <person name="Nagy L.G."/>
            <person name="Floudas D."/>
            <person name="Copeland A."/>
            <person name="Barry K.W."/>
            <person name="Cichocki N."/>
            <person name="Veneault-Fourrey C."/>
            <person name="LaButti K."/>
            <person name="Lindquist E.A."/>
            <person name="Lipzen A."/>
            <person name="Lundell T."/>
            <person name="Morin E."/>
            <person name="Murat C."/>
            <person name="Sun H."/>
            <person name="Tunlid A."/>
            <person name="Henrissat B."/>
            <person name="Grigoriev I.V."/>
            <person name="Hibbett D.S."/>
            <person name="Martin F."/>
            <person name="Nordberg H.P."/>
            <person name="Cantor M.N."/>
            <person name="Hua S.X."/>
        </authorList>
    </citation>
    <scope>NUCLEOTIDE SEQUENCE [LARGE SCALE GENOMIC DNA]</scope>
    <source>
        <strain evidence="2">h7</strain>
    </source>
</reference>
<name>A0A0C2XHA3_HEBCY</name>
<dbReference type="SUPFAM" id="SSF57903">
    <property type="entry name" value="FYVE/PHD zinc finger"/>
    <property type="match status" value="1"/>
</dbReference>